<accession>A0ABR2N8Q4</accession>
<organism evidence="1 2">
    <name type="scientific">Hibiscus sabdariffa</name>
    <name type="common">roselle</name>
    <dbReference type="NCBI Taxonomy" id="183260"/>
    <lineage>
        <taxon>Eukaryota</taxon>
        <taxon>Viridiplantae</taxon>
        <taxon>Streptophyta</taxon>
        <taxon>Embryophyta</taxon>
        <taxon>Tracheophyta</taxon>
        <taxon>Spermatophyta</taxon>
        <taxon>Magnoliopsida</taxon>
        <taxon>eudicotyledons</taxon>
        <taxon>Gunneridae</taxon>
        <taxon>Pentapetalae</taxon>
        <taxon>rosids</taxon>
        <taxon>malvids</taxon>
        <taxon>Malvales</taxon>
        <taxon>Malvaceae</taxon>
        <taxon>Malvoideae</taxon>
        <taxon>Hibiscus</taxon>
    </lineage>
</organism>
<sequence>MDPREVNWRGNKLWEEAIESNACPHDEYDVAETGAIENARVILVYGSGNVDTVDTIGPILLNVGSKVEETSKFLLSIASYDQRFLLLRGAWAPDQWECKMVAVYATCLYALR</sequence>
<dbReference type="EMBL" id="JBBPBN010000209">
    <property type="protein sequence ID" value="KAK8972537.1"/>
    <property type="molecule type" value="Genomic_DNA"/>
</dbReference>
<dbReference type="Proteomes" id="UP001396334">
    <property type="component" value="Unassembled WGS sequence"/>
</dbReference>
<reference evidence="1 2" key="1">
    <citation type="journal article" date="2024" name="G3 (Bethesda)">
        <title>Genome assembly of Hibiscus sabdariffa L. provides insights into metabolisms of medicinal natural products.</title>
        <authorList>
            <person name="Kim T."/>
        </authorList>
    </citation>
    <scope>NUCLEOTIDE SEQUENCE [LARGE SCALE GENOMIC DNA]</scope>
    <source>
        <strain evidence="1">TK-2024</strain>
        <tissue evidence="1">Old leaves</tissue>
    </source>
</reference>
<protein>
    <submittedName>
        <fullName evidence="1">Uncharacterized protein</fullName>
    </submittedName>
</protein>
<keyword evidence="2" id="KW-1185">Reference proteome</keyword>
<comment type="caution">
    <text evidence="1">The sequence shown here is derived from an EMBL/GenBank/DDBJ whole genome shotgun (WGS) entry which is preliminary data.</text>
</comment>
<evidence type="ECO:0000313" key="2">
    <source>
        <dbReference type="Proteomes" id="UP001396334"/>
    </source>
</evidence>
<gene>
    <name evidence="1" type="ORF">V6N11_051202</name>
</gene>
<proteinExistence type="predicted"/>
<name>A0ABR2N8Q4_9ROSI</name>
<evidence type="ECO:0000313" key="1">
    <source>
        <dbReference type="EMBL" id="KAK8972537.1"/>
    </source>
</evidence>